<dbReference type="SUPFAM" id="SSF117281">
    <property type="entry name" value="Kelch motif"/>
    <property type="match status" value="1"/>
</dbReference>
<accession>R1EPF3</accession>
<proteinExistence type="predicted"/>
<dbReference type="InterPro" id="IPR017853">
    <property type="entry name" value="GH"/>
</dbReference>
<feature type="region of interest" description="Disordered" evidence="3">
    <location>
        <begin position="626"/>
        <end position="651"/>
    </location>
</feature>
<evidence type="ECO:0000256" key="1">
    <source>
        <dbReference type="ARBA" id="ARBA00022737"/>
    </source>
</evidence>
<keyword evidence="4" id="KW-1133">Transmembrane helix</keyword>
<evidence type="ECO:0000313" key="5">
    <source>
        <dbReference type="EMBL" id="EOD49683.1"/>
    </source>
</evidence>
<reference evidence="6" key="1">
    <citation type="journal article" date="2013" name="Genome Announc.">
        <title>Draft genome sequence of Neofusicoccum parvum isolate UCR-NP2, a fungal vascular pathogen associated with grapevine cankers.</title>
        <authorList>
            <person name="Blanco-Ulate B."/>
            <person name="Rolshausen P."/>
            <person name="Cantu D."/>
        </authorList>
    </citation>
    <scope>NUCLEOTIDE SEQUENCE [LARGE SCALE GENOMIC DNA]</scope>
    <source>
        <strain evidence="6">UCR-NP2</strain>
    </source>
</reference>
<dbReference type="InterPro" id="IPR015915">
    <property type="entry name" value="Kelch-typ_b-propeller"/>
</dbReference>
<dbReference type="Pfam" id="PF24681">
    <property type="entry name" value="Kelch_KLHDC2_KLHL20_DRC7"/>
    <property type="match status" value="1"/>
</dbReference>
<sequence>MAATKVTGTWKRLLDSDTLRRSSQVVASFGDQLFLFGGEIQPRQPVDNHVHLISLDGSDAAAGQASASTLKADHTSPSPRVGSASASLNNHVYLFSGRGGEAMAPVEERGSLWADGKDNIFVHAGCPEKGRLSDLWSFNIATKEWAELASAPDPPRGGTSVVYARERLYRINGFDGTTEQGGSLDVFDHASNSWSSIKYAPDGKEGPEARSVGALLYVHIAGRPSLVTLFGERDPSALGHQGAGKMLGDVWVFDIESAKWAKAETVGGAGADKKISASSAQEQPRARGWFAACVKEVDQPASILVHGGLGESNERLGDVWQLQFSAPDSFKTAPDSLTLAPARAWACNWLAVTAAATLIHAKRCETPIYYGKNSSPEDPTLEALCEDDSIATVILGYVHGFKTTNGFPIVDFGSSCQEKHAEDDRYAPGLASCPQLGRQVKTCQTRGKKVFLSIGGPQSQSSIAFVDAADARRAAVMLWSLFGQGDPHGPDMRPLGEAAVDGFDFAPSPSIRAFASTLRTLSDMRKNYKPSHLSTTPACANADDDDPDAVRELLRDLIDVGFSPATPSATSEMCEVGRMKDSRFCKDAEMQSGNLSNHLLSSSDLSPAANSSRALPATSALSLSHAQHPSAVTATHPSTPPASPTLNRRSASARSRCSPAFSSQVALCGTVVVVVVVAAVAADATIRVGGVVLRLLLLLLVVVVIDESGGQLEAESGGELGD</sequence>
<keyword evidence="1" id="KW-0677">Repeat</keyword>
<evidence type="ECO:0000256" key="3">
    <source>
        <dbReference type="SAM" id="MobiDB-lite"/>
    </source>
</evidence>
<dbReference type="HOGENOM" id="CLU_383081_0_0_1"/>
<dbReference type="OrthoDB" id="10250130at2759"/>
<dbReference type="Proteomes" id="UP000013521">
    <property type="component" value="Unassembled WGS sequence"/>
</dbReference>
<feature type="transmembrane region" description="Helical" evidence="4">
    <location>
        <begin position="661"/>
        <end position="681"/>
    </location>
</feature>
<dbReference type="AlphaFoldDB" id="R1EPF3"/>
<evidence type="ECO:0000313" key="6">
    <source>
        <dbReference type="Proteomes" id="UP000013521"/>
    </source>
</evidence>
<dbReference type="SUPFAM" id="SSF51445">
    <property type="entry name" value="(Trans)glycosidases"/>
    <property type="match status" value="1"/>
</dbReference>
<evidence type="ECO:0000256" key="4">
    <source>
        <dbReference type="SAM" id="Phobius"/>
    </source>
</evidence>
<protein>
    <submittedName>
        <fullName evidence="5">Putative kelch repeat protein</fullName>
    </submittedName>
</protein>
<keyword evidence="4" id="KW-0812">Transmembrane</keyword>
<feature type="transmembrane region" description="Helical" evidence="4">
    <location>
        <begin position="688"/>
        <end position="705"/>
    </location>
</feature>
<name>R1EPF3_BOTPV</name>
<keyword evidence="2" id="KW-0408">Iron</keyword>
<dbReference type="GO" id="GO:0019760">
    <property type="term" value="P:glucosinolate metabolic process"/>
    <property type="evidence" value="ECO:0007669"/>
    <property type="project" value="UniProtKB-ARBA"/>
</dbReference>
<dbReference type="KEGG" id="npa:UCRNP2_3580"/>
<dbReference type="EMBL" id="KB916062">
    <property type="protein sequence ID" value="EOD49683.1"/>
    <property type="molecule type" value="Genomic_DNA"/>
</dbReference>
<dbReference type="eggNOG" id="KOG4701">
    <property type="taxonomic scope" value="Eukaryota"/>
</dbReference>
<dbReference type="Gene3D" id="2.120.10.80">
    <property type="entry name" value="Kelch-type beta propeller"/>
    <property type="match status" value="2"/>
</dbReference>
<dbReference type="PANTHER" id="PTHR47435:SF4">
    <property type="entry name" value="KELCH REPEAT PROTEIN (AFU_ORTHOLOGUE AFUA_5G12780)"/>
    <property type="match status" value="1"/>
</dbReference>
<evidence type="ECO:0000256" key="2">
    <source>
        <dbReference type="ARBA" id="ARBA00023004"/>
    </source>
</evidence>
<feature type="region of interest" description="Disordered" evidence="3">
    <location>
        <begin position="64"/>
        <end position="84"/>
    </location>
</feature>
<dbReference type="PANTHER" id="PTHR47435">
    <property type="entry name" value="KELCH REPEAT PROTEIN (AFU_ORTHOLOGUE AFUA_5G12780)"/>
    <property type="match status" value="1"/>
</dbReference>
<keyword evidence="4" id="KW-0472">Membrane</keyword>
<gene>
    <name evidence="5" type="ORF">UCRNP2_3580</name>
</gene>
<dbReference type="eggNOG" id="KOG0379">
    <property type="taxonomic scope" value="Eukaryota"/>
</dbReference>
<dbReference type="Gene3D" id="3.20.20.80">
    <property type="entry name" value="Glycosidases"/>
    <property type="match status" value="1"/>
</dbReference>
<organism evidence="5 6">
    <name type="scientific">Botryosphaeria parva (strain UCR-NP2)</name>
    <name type="common">Grapevine canker fungus</name>
    <name type="synonym">Neofusicoccum parvum</name>
    <dbReference type="NCBI Taxonomy" id="1287680"/>
    <lineage>
        <taxon>Eukaryota</taxon>
        <taxon>Fungi</taxon>
        <taxon>Dikarya</taxon>
        <taxon>Ascomycota</taxon>
        <taxon>Pezizomycotina</taxon>
        <taxon>Dothideomycetes</taxon>
        <taxon>Dothideomycetes incertae sedis</taxon>
        <taxon>Botryosphaeriales</taxon>
        <taxon>Botryosphaeriaceae</taxon>
        <taxon>Neofusicoccum</taxon>
    </lineage>
</organism>